<gene>
    <name evidence="2" type="ORF">AFM18_23860</name>
</gene>
<sequence length="632" mass="70337">MASVALELAPPLIRESLLNDKSFREEYGFKTQVMIAFGKGGVTVPRSGLFNAVRTVLAGDGPAKLTDAEGQAWSMTIDARGGEPSNLVLSSGQQRLLLPDFSVLSGDASARIRSLEESASDVNLPLSAREEWRSILEKRALEDDEVDTFHSDIRDTPVHVQRNIRSEIMAGEGSISSLVPNSRRYFERLVGAYDGSASIRDYSVGAGREAFRQLTEWRHHEGFLYSLFLSSHSALTAEINTDHLAQKELEKAFDYLEKHGDALSRLGALEVGLRILPRRPEVEPYLLGLVHRIRDDDVKGKASDFKLFSALFVLVDGELARTRLLNEEPPFYRRLASLAQAALIHRQLVQCGIDNDHICKWAFSSRGEHFYMQTLADMRTEPRWNPDMVAADQFQADFFGRILIAGNMFQANLGDGELRDTILGDGEQSLIKLCKFPRPYFPGPLEGAEDSSNVLPDNLARIIEEQLDSGEVAATSFIALVNSAMIFRIASGHAELAAKALRLGHYRLANLEDKSQLVAILNGLATVAAVSRNPALADELRILVRRYRHDSQYGFSVEEAMRTALVASAARENLMEWREFVGNWLTELAFDDLEENEGTVLHSHLSALLHSVPELWVSCARAEAALKAWCFR</sequence>
<comment type="caution">
    <text evidence="2">The sequence shown here is derived from an EMBL/GenBank/DDBJ whole genome shotgun (WGS) entry which is preliminary data.</text>
</comment>
<dbReference type="Pfam" id="PF24388">
    <property type="entry name" value="Permuted_GreAB-C"/>
    <property type="match status" value="1"/>
</dbReference>
<reference evidence="2 3" key="1">
    <citation type="submission" date="2015-07" db="EMBL/GenBank/DDBJ databases">
        <title>Draft genome of Achromobacter spanius.</title>
        <authorList>
            <person name="Wang X."/>
        </authorList>
    </citation>
    <scope>NUCLEOTIDE SEQUENCE [LARGE SCALE GENOMIC DNA]</scope>
    <source>
        <strain evidence="2 3">CGMCC9173</strain>
    </source>
</reference>
<proteinExistence type="predicted"/>
<name>A0AAW3HZT4_9BURK</name>
<evidence type="ECO:0000259" key="1">
    <source>
        <dbReference type="Pfam" id="PF24388"/>
    </source>
</evidence>
<dbReference type="AlphaFoldDB" id="A0AAW3HZT4"/>
<evidence type="ECO:0000313" key="3">
    <source>
        <dbReference type="Proteomes" id="UP000037511"/>
    </source>
</evidence>
<organism evidence="2 3">
    <name type="scientific">Achromobacter spanius</name>
    <dbReference type="NCBI Taxonomy" id="217203"/>
    <lineage>
        <taxon>Bacteria</taxon>
        <taxon>Pseudomonadati</taxon>
        <taxon>Pseudomonadota</taxon>
        <taxon>Betaproteobacteria</taxon>
        <taxon>Burkholderiales</taxon>
        <taxon>Alcaligenaceae</taxon>
        <taxon>Achromobacter</taxon>
    </lineage>
</organism>
<accession>A0AAW3HZT4</accession>
<dbReference type="EMBL" id="LGVG01000042">
    <property type="protein sequence ID" value="KNE24867.1"/>
    <property type="molecule type" value="Genomic_DNA"/>
</dbReference>
<feature type="domain" description="GreAB-C-like" evidence="1">
    <location>
        <begin position="38"/>
        <end position="89"/>
    </location>
</feature>
<dbReference type="InterPro" id="IPR057311">
    <property type="entry name" value="GrebAB-C-like"/>
</dbReference>
<protein>
    <recommendedName>
        <fullName evidence="1">GreAB-C-like domain-containing protein</fullName>
    </recommendedName>
</protein>
<dbReference type="Proteomes" id="UP000037511">
    <property type="component" value="Unassembled WGS sequence"/>
</dbReference>
<evidence type="ECO:0000313" key="2">
    <source>
        <dbReference type="EMBL" id="KNE24867.1"/>
    </source>
</evidence>